<dbReference type="AlphaFoldDB" id="A0A1E7FAX9"/>
<evidence type="ECO:0000256" key="3">
    <source>
        <dbReference type="ARBA" id="ARBA00023015"/>
    </source>
</evidence>
<dbReference type="GO" id="GO:0016592">
    <property type="term" value="C:mediator complex"/>
    <property type="evidence" value="ECO:0007669"/>
    <property type="project" value="InterPro"/>
</dbReference>
<keyword evidence="3 6" id="KW-0805">Transcription regulation</keyword>
<evidence type="ECO:0000256" key="7">
    <source>
        <dbReference type="SAM" id="MobiDB-lite"/>
    </source>
</evidence>
<protein>
    <recommendedName>
        <fullName evidence="6">Mediator of RNA polymerase II transcription subunit 7</fullName>
    </recommendedName>
</protein>
<dbReference type="KEGG" id="fcy:FRACYDRAFT_240025"/>
<evidence type="ECO:0000313" key="8">
    <source>
        <dbReference type="EMBL" id="OEU15342.1"/>
    </source>
</evidence>
<dbReference type="GO" id="GO:0070847">
    <property type="term" value="C:core mediator complex"/>
    <property type="evidence" value="ECO:0007669"/>
    <property type="project" value="TreeGrafter"/>
</dbReference>
<dbReference type="GO" id="GO:0006357">
    <property type="term" value="P:regulation of transcription by RNA polymerase II"/>
    <property type="evidence" value="ECO:0007669"/>
    <property type="project" value="InterPro"/>
</dbReference>
<dbReference type="OrthoDB" id="10253553at2759"/>
<sequence>MSSSSKTLDASSGAVEGETPGEATLLVSEFPPPPFYYTEASTLKPPEIPMEALKRGTRKAHAANAKLRGCDWRRMKENQTADVLGGVLAGNTTSELEEEEGDVVGVFGEIVEDPLTVQPLDTCEDPAVIRDEVKRLNREVVQGFVNLVSDLVNRPAENKRRRDEMSHNVFLMLQETNKLREHQSRELLIEILEKQLEKREKFIDELEGKISKADALLLDEYSLKTIEIDES</sequence>
<reference evidence="8 9" key="1">
    <citation type="submission" date="2016-09" db="EMBL/GenBank/DDBJ databases">
        <title>Extensive genetic diversity and differential bi-allelic expression allows diatom success in the polar Southern Ocean.</title>
        <authorList>
            <consortium name="DOE Joint Genome Institute"/>
            <person name="Mock T."/>
            <person name="Otillar R.P."/>
            <person name="Strauss J."/>
            <person name="Dupont C."/>
            <person name="Frickenhaus S."/>
            <person name="Maumus F."/>
            <person name="Mcmullan M."/>
            <person name="Sanges R."/>
            <person name="Schmutz J."/>
            <person name="Toseland A."/>
            <person name="Valas R."/>
            <person name="Veluchamy A."/>
            <person name="Ward B.J."/>
            <person name="Allen A."/>
            <person name="Barry K."/>
            <person name="Falciatore A."/>
            <person name="Ferrante M."/>
            <person name="Fortunato A.E."/>
            <person name="Gloeckner G."/>
            <person name="Gruber A."/>
            <person name="Hipkin R."/>
            <person name="Janech M."/>
            <person name="Kroth P."/>
            <person name="Leese F."/>
            <person name="Lindquist E."/>
            <person name="Lyon B.R."/>
            <person name="Martin J."/>
            <person name="Mayer C."/>
            <person name="Parker M."/>
            <person name="Quesneville H."/>
            <person name="Raymond J."/>
            <person name="Uhlig C."/>
            <person name="Valentin K.U."/>
            <person name="Worden A.Z."/>
            <person name="Armbrust E.V."/>
            <person name="Bowler C."/>
            <person name="Green B."/>
            <person name="Moulton V."/>
            <person name="Van Oosterhout C."/>
            <person name="Grigoriev I."/>
        </authorList>
    </citation>
    <scope>NUCLEOTIDE SEQUENCE [LARGE SCALE GENOMIC DNA]</scope>
    <source>
        <strain evidence="8 9">CCMP1102</strain>
    </source>
</reference>
<comment type="subunit">
    <text evidence="6">Component of the Mediator complex.</text>
</comment>
<dbReference type="PANTHER" id="PTHR21428:SF11">
    <property type="entry name" value="MEDIATOR OF RNA POLYMERASE II TRANSCRIPTION SUBUNIT 7"/>
    <property type="match status" value="1"/>
</dbReference>
<feature type="region of interest" description="Disordered" evidence="7">
    <location>
        <begin position="1"/>
        <end position="31"/>
    </location>
</feature>
<evidence type="ECO:0000256" key="2">
    <source>
        <dbReference type="ARBA" id="ARBA00009994"/>
    </source>
</evidence>
<comment type="subcellular location">
    <subcellularLocation>
        <location evidence="1 6">Nucleus</location>
    </subcellularLocation>
</comment>
<dbReference type="InterPro" id="IPR037212">
    <property type="entry name" value="Med7/Med21-like"/>
</dbReference>
<dbReference type="InterPro" id="IPR009244">
    <property type="entry name" value="Mediatior_Med7"/>
</dbReference>
<organism evidence="8 9">
    <name type="scientific">Fragilariopsis cylindrus CCMP1102</name>
    <dbReference type="NCBI Taxonomy" id="635003"/>
    <lineage>
        <taxon>Eukaryota</taxon>
        <taxon>Sar</taxon>
        <taxon>Stramenopiles</taxon>
        <taxon>Ochrophyta</taxon>
        <taxon>Bacillariophyta</taxon>
        <taxon>Bacillariophyceae</taxon>
        <taxon>Bacillariophycidae</taxon>
        <taxon>Bacillariales</taxon>
        <taxon>Bacillariaceae</taxon>
        <taxon>Fragilariopsis</taxon>
    </lineage>
</organism>
<dbReference type="Gene3D" id="6.10.140.200">
    <property type="match status" value="1"/>
</dbReference>
<evidence type="ECO:0000256" key="6">
    <source>
        <dbReference type="RuleBase" id="RU364060"/>
    </source>
</evidence>
<dbReference type="SUPFAM" id="SSF140718">
    <property type="entry name" value="Mediator hinge subcomplex-like"/>
    <property type="match status" value="1"/>
</dbReference>
<name>A0A1E7FAX9_9STRA</name>
<comment type="function">
    <text evidence="6">Component of the Mediator complex, a coactivator involved in the regulated transcription of nearly all RNA polymerase II-dependent genes. Mediator functions as a bridge to convey information from gene-specific regulatory proteins to the basal RNA polymerase II transcription machinery.</text>
</comment>
<keyword evidence="5 6" id="KW-0539">Nucleus</keyword>
<dbReference type="GO" id="GO:0003712">
    <property type="term" value="F:transcription coregulator activity"/>
    <property type="evidence" value="ECO:0007669"/>
    <property type="project" value="InterPro"/>
</dbReference>
<evidence type="ECO:0000313" key="9">
    <source>
        <dbReference type="Proteomes" id="UP000095751"/>
    </source>
</evidence>
<dbReference type="PANTHER" id="PTHR21428">
    <property type="entry name" value="MEDIATOR OF RNA POLYMERASE II TRANSCRIPTION SUBUNIT 7"/>
    <property type="match status" value="1"/>
</dbReference>
<keyword evidence="9" id="KW-1185">Reference proteome</keyword>
<dbReference type="InParanoid" id="A0A1E7FAX9"/>
<dbReference type="InterPro" id="IPR044888">
    <property type="entry name" value="Mediatior_Med7_sf"/>
</dbReference>
<dbReference type="FunCoup" id="A0A1E7FAX9">
    <property type="interactions" value="1"/>
</dbReference>
<feature type="compositionally biased region" description="Polar residues" evidence="7">
    <location>
        <begin position="1"/>
        <end position="10"/>
    </location>
</feature>
<accession>A0A1E7FAX9</accession>
<gene>
    <name evidence="8" type="ORF">FRACYDRAFT_240025</name>
</gene>
<dbReference type="Proteomes" id="UP000095751">
    <property type="component" value="Unassembled WGS sequence"/>
</dbReference>
<evidence type="ECO:0000256" key="5">
    <source>
        <dbReference type="ARBA" id="ARBA00023242"/>
    </source>
</evidence>
<dbReference type="EMBL" id="KV784359">
    <property type="protein sequence ID" value="OEU15342.1"/>
    <property type="molecule type" value="Genomic_DNA"/>
</dbReference>
<comment type="similarity">
    <text evidence="2 6">Belongs to the Mediator complex subunit 7 family.</text>
</comment>
<evidence type="ECO:0000256" key="1">
    <source>
        <dbReference type="ARBA" id="ARBA00004123"/>
    </source>
</evidence>
<keyword evidence="4 6" id="KW-0804">Transcription</keyword>
<dbReference type="Pfam" id="PF05983">
    <property type="entry name" value="Med7"/>
    <property type="match status" value="1"/>
</dbReference>
<keyword evidence="6" id="KW-0010">Activator</keyword>
<proteinExistence type="inferred from homology"/>
<evidence type="ECO:0000256" key="4">
    <source>
        <dbReference type="ARBA" id="ARBA00023163"/>
    </source>
</evidence>